<protein>
    <submittedName>
        <fullName evidence="4">Geranylgeranyl diphosphate synthase</fullName>
    </submittedName>
</protein>
<dbReference type="Pfam" id="PF19086">
    <property type="entry name" value="Terpene_syn_C_2"/>
    <property type="match status" value="1"/>
</dbReference>
<keyword evidence="2" id="KW-0479">Metal-binding</keyword>
<keyword evidence="3" id="KW-0460">Magnesium</keyword>
<dbReference type="Gene3D" id="1.10.600.10">
    <property type="entry name" value="Farnesyl Diphosphate Synthase"/>
    <property type="match status" value="2"/>
</dbReference>
<dbReference type="InterPro" id="IPR033749">
    <property type="entry name" value="Polyprenyl_synt_CS"/>
</dbReference>
<dbReference type="GO" id="GO:0046872">
    <property type="term" value="F:metal ion binding"/>
    <property type="evidence" value="ECO:0007669"/>
    <property type="project" value="UniProtKB-KW"/>
</dbReference>
<evidence type="ECO:0000313" key="5">
    <source>
        <dbReference type="Proteomes" id="UP000452235"/>
    </source>
</evidence>
<keyword evidence="1" id="KW-0808">Transferase</keyword>
<dbReference type="InterPro" id="IPR000092">
    <property type="entry name" value="Polyprenyl_synt"/>
</dbReference>
<dbReference type="OrthoDB" id="6921389at2759"/>
<evidence type="ECO:0000256" key="3">
    <source>
        <dbReference type="ARBA" id="ARBA00022842"/>
    </source>
</evidence>
<dbReference type="AlphaFoldDB" id="A0A5M3Z1S3"/>
<dbReference type="Pfam" id="PF00348">
    <property type="entry name" value="polyprenyl_synt"/>
    <property type="match status" value="1"/>
</dbReference>
<dbReference type="EMBL" id="BLJY01000006">
    <property type="protein sequence ID" value="GFF17444.1"/>
    <property type="molecule type" value="Genomic_DNA"/>
</dbReference>
<evidence type="ECO:0000256" key="2">
    <source>
        <dbReference type="ARBA" id="ARBA00022723"/>
    </source>
</evidence>
<dbReference type="GO" id="GO:0046165">
    <property type="term" value="P:alcohol biosynthetic process"/>
    <property type="evidence" value="ECO:0007669"/>
    <property type="project" value="UniProtKB-ARBA"/>
</dbReference>
<dbReference type="PROSITE" id="PS00723">
    <property type="entry name" value="POLYPRENYL_SYNTHASE_1"/>
    <property type="match status" value="1"/>
</dbReference>
<keyword evidence="5" id="KW-1185">Reference proteome</keyword>
<dbReference type="GO" id="GO:0043386">
    <property type="term" value="P:mycotoxin biosynthetic process"/>
    <property type="evidence" value="ECO:0007669"/>
    <property type="project" value="UniProtKB-ARBA"/>
</dbReference>
<sequence>MDTISDVMKHCVPINYDDYDPLPADHFSTYPVFCSKVTAEAIEASAEFTRKWKRACEVDGLHQDKLNFQACTTHLGHYNQWAYPDCVPERVSLNAVLSDCAFFWDDVSDSISAEKMNELTQDFGIAMLSELQSGRRIEPKFEINKMAVQVIRDFIAVDPFTGIGHLKEWKGHLDAQEKSTHNNMSWEKYVEHRVNESGGNWGISVGCWTNDIRISDEEKESVKYLTQLACAGGILGNDYYSFPKEFDEHHRSGTLDRLQNGVALLMREYGYTEEEAKEIIKKEVIIREKKWMDGFDAWSRQAGPETGEIRRYLVMTMALMSGSMFWMSHAGRYHRTDLTTTAEDRATLIGKSRGALRVLEGYPPPKNLEGIVREPLVSAVRNGNGHVQHEDAIADSSVRNGVHDAFMKSSSRTGKQNGTGGSSFTNGGYVQPAKVQQHGTSINSMAIYTAPFQEAAGDICDAPYGYIDSLPSKKNRNKLLDLLNDWLQVPPSSLKRIKNIVHMLHNSSLMLDDIEDASALRRGQPATHTFYGISQTINSANYVYVHAVHEVTRLYNPECMNIFLDELRNLHRGQSLDLYWRHHARCPSIEEYIVMVDNKTGGLFRLMLRLMTAESSISRPLDTALSRLLTLTGRYYQIRDDYLNLASTDYESKKGFCEDFDEGKFSLPLIHLLSHTRYPDRITSALFNRRPGTNLPYEMKRYILAEMEEVQTLVYSRDVLKYLHEELMHALDETENRLGANDGIRMMLLGMGPKLLLC</sequence>
<proteinExistence type="predicted"/>
<dbReference type="GO" id="GO:0004659">
    <property type="term" value="F:prenyltransferase activity"/>
    <property type="evidence" value="ECO:0007669"/>
    <property type="project" value="InterPro"/>
</dbReference>
<dbReference type="PANTHER" id="PTHR12001">
    <property type="entry name" value="GERANYLGERANYL PYROPHOSPHATE SYNTHASE"/>
    <property type="match status" value="1"/>
</dbReference>
<comment type="caution">
    <text evidence="4">The sequence shown here is derived from an EMBL/GenBank/DDBJ whole genome shotgun (WGS) entry which is preliminary data.</text>
</comment>
<dbReference type="Proteomes" id="UP000452235">
    <property type="component" value="Unassembled WGS sequence"/>
</dbReference>
<dbReference type="CDD" id="cd00685">
    <property type="entry name" value="Trans_IPPS_HT"/>
    <property type="match status" value="1"/>
</dbReference>
<gene>
    <name evidence="4" type="ORF">ATEIFO6365_0006079300</name>
</gene>
<dbReference type="GO" id="GO:0008299">
    <property type="term" value="P:isoprenoid biosynthetic process"/>
    <property type="evidence" value="ECO:0007669"/>
    <property type="project" value="InterPro"/>
</dbReference>
<organism evidence="4 5">
    <name type="scientific">Aspergillus terreus</name>
    <dbReference type="NCBI Taxonomy" id="33178"/>
    <lineage>
        <taxon>Eukaryota</taxon>
        <taxon>Fungi</taxon>
        <taxon>Dikarya</taxon>
        <taxon>Ascomycota</taxon>
        <taxon>Pezizomycotina</taxon>
        <taxon>Eurotiomycetes</taxon>
        <taxon>Eurotiomycetidae</taxon>
        <taxon>Eurotiales</taxon>
        <taxon>Aspergillaceae</taxon>
        <taxon>Aspergillus</taxon>
        <taxon>Aspergillus subgen. Circumdati</taxon>
    </lineage>
</organism>
<dbReference type="SUPFAM" id="SSF48576">
    <property type="entry name" value="Terpenoid synthases"/>
    <property type="match status" value="2"/>
</dbReference>
<evidence type="ECO:0000256" key="1">
    <source>
        <dbReference type="ARBA" id="ARBA00022679"/>
    </source>
</evidence>
<dbReference type="SFLD" id="SFLDS00005">
    <property type="entry name" value="Isoprenoid_Synthase_Type_I"/>
    <property type="match status" value="1"/>
</dbReference>
<dbReference type="InterPro" id="IPR008949">
    <property type="entry name" value="Isoprenoid_synthase_dom_sf"/>
</dbReference>
<accession>A0A5M3Z1S3</accession>
<reference evidence="4 5" key="1">
    <citation type="submission" date="2020-01" db="EMBL/GenBank/DDBJ databases">
        <title>Aspergillus terreus IFO 6365 whole genome shotgun sequence.</title>
        <authorList>
            <person name="Kanamasa S."/>
            <person name="Takahashi H."/>
        </authorList>
    </citation>
    <scope>NUCLEOTIDE SEQUENCE [LARGE SCALE GENOMIC DNA]</scope>
    <source>
        <strain evidence="4 5">IFO 6365</strain>
    </source>
</reference>
<name>A0A5M3Z1S3_ASPTE</name>
<dbReference type="VEuPathDB" id="FungiDB:ATEG_03568"/>
<dbReference type="PANTHER" id="PTHR12001:SF44">
    <property type="entry name" value="GERANYLGERANYL PYROPHOSPHATE SYNTHASE"/>
    <property type="match status" value="1"/>
</dbReference>
<evidence type="ECO:0000313" key="4">
    <source>
        <dbReference type="EMBL" id="GFF17444.1"/>
    </source>
</evidence>